<protein>
    <submittedName>
        <fullName evidence="2">Glyoxalase/bleomycin resistance protein/dioxygenase</fullName>
    </submittedName>
</protein>
<comment type="caution">
    <text evidence="2">The sequence shown here is derived from an EMBL/GenBank/DDBJ whole genome shotgun (WGS) entry which is preliminary data.</text>
</comment>
<dbReference type="AlphaFoldDB" id="G6XM02"/>
<organism evidence="2 3">
    <name type="scientific">Gluconobacter morbifer G707</name>
    <dbReference type="NCBI Taxonomy" id="1088869"/>
    <lineage>
        <taxon>Bacteria</taxon>
        <taxon>Pseudomonadati</taxon>
        <taxon>Pseudomonadota</taxon>
        <taxon>Alphaproteobacteria</taxon>
        <taxon>Acetobacterales</taxon>
        <taxon>Acetobacteraceae</taxon>
        <taxon>Gluconobacter</taxon>
    </lineage>
</organism>
<sequence>MVNPFHLAFPVDDLDAARIFYGTVLGCAEGRSTESWIDFDLYGHQIVTHLIPDACRSSGSGAGAVDGHNVPIPHFGVVLDMDDWKALAERVRNHDVTFGVEPHIRFVGLPGEQATMFFSDPAGNALEFKAFANMEQLFARQ</sequence>
<dbReference type="Pfam" id="PF00903">
    <property type="entry name" value="Glyoxalase"/>
    <property type="match status" value="1"/>
</dbReference>
<name>G6XM02_9PROT</name>
<dbReference type="eggNOG" id="COG3565">
    <property type="taxonomic scope" value="Bacteria"/>
</dbReference>
<evidence type="ECO:0000313" key="2">
    <source>
        <dbReference type="EMBL" id="EHH67407.1"/>
    </source>
</evidence>
<proteinExistence type="predicted"/>
<dbReference type="PANTHER" id="PTHR39434">
    <property type="match status" value="1"/>
</dbReference>
<keyword evidence="2" id="KW-0223">Dioxygenase</keyword>
<dbReference type="Proteomes" id="UP000004949">
    <property type="component" value="Unassembled WGS sequence"/>
</dbReference>
<accession>G6XM02</accession>
<dbReference type="InterPro" id="IPR029068">
    <property type="entry name" value="Glyas_Bleomycin-R_OHBP_Dase"/>
</dbReference>
<evidence type="ECO:0000313" key="3">
    <source>
        <dbReference type="Proteomes" id="UP000004949"/>
    </source>
</evidence>
<dbReference type="CDD" id="cd08357">
    <property type="entry name" value="VOC_like"/>
    <property type="match status" value="1"/>
</dbReference>
<dbReference type="OrthoDB" id="793940at2"/>
<dbReference type="EMBL" id="AGQV01000010">
    <property type="protein sequence ID" value="EHH67407.1"/>
    <property type="molecule type" value="Genomic_DNA"/>
</dbReference>
<feature type="domain" description="VOC" evidence="1">
    <location>
        <begin position="3"/>
        <end position="131"/>
    </location>
</feature>
<dbReference type="Gene3D" id="3.10.180.10">
    <property type="entry name" value="2,3-Dihydroxybiphenyl 1,2-Dioxygenase, domain 1"/>
    <property type="match status" value="1"/>
</dbReference>
<dbReference type="InterPro" id="IPR004360">
    <property type="entry name" value="Glyas_Fos-R_dOase_dom"/>
</dbReference>
<dbReference type="InterPro" id="IPR037523">
    <property type="entry name" value="VOC_core"/>
</dbReference>
<evidence type="ECO:0000259" key="1">
    <source>
        <dbReference type="PROSITE" id="PS51819"/>
    </source>
</evidence>
<dbReference type="STRING" id="1088869.GMO_24020"/>
<dbReference type="PROSITE" id="PS51819">
    <property type="entry name" value="VOC"/>
    <property type="match status" value="1"/>
</dbReference>
<reference evidence="2 3" key="1">
    <citation type="submission" date="2011-10" db="EMBL/GenBank/DDBJ databases">
        <title>Genome sequence of Gluconobacter morbifer G707, isolated from Drosophila gut.</title>
        <authorList>
            <person name="Lee W.-J."/>
            <person name="Kim E.-K."/>
        </authorList>
    </citation>
    <scope>NUCLEOTIDE SEQUENCE [LARGE SCALE GENOMIC DNA]</scope>
    <source>
        <strain evidence="2 3">G707</strain>
    </source>
</reference>
<dbReference type="PATRIC" id="fig|1088869.3.peg.2394"/>
<dbReference type="RefSeq" id="WP_008852544.1">
    <property type="nucleotide sequence ID" value="NZ_AGQV01000010.1"/>
</dbReference>
<dbReference type="SUPFAM" id="SSF54593">
    <property type="entry name" value="Glyoxalase/Bleomycin resistance protein/Dihydroxybiphenyl dioxygenase"/>
    <property type="match status" value="1"/>
</dbReference>
<keyword evidence="2" id="KW-0560">Oxidoreductase</keyword>
<dbReference type="PANTHER" id="PTHR39434:SF1">
    <property type="entry name" value="VOC DOMAIN-CONTAINING PROTEIN"/>
    <property type="match status" value="1"/>
</dbReference>
<keyword evidence="3" id="KW-1185">Reference proteome</keyword>
<dbReference type="GO" id="GO:0051213">
    <property type="term" value="F:dioxygenase activity"/>
    <property type="evidence" value="ECO:0007669"/>
    <property type="project" value="UniProtKB-KW"/>
</dbReference>
<gene>
    <name evidence="2" type="ORF">GMO_24020</name>
</gene>